<dbReference type="InterPro" id="IPR025711">
    <property type="entry name" value="PepSY"/>
</dbReference>
<gene>
    <name evidence="4" type="ORF">DK427_04865</name>
</gene>
<sequence length="196" mass="20745">MSRIAPPLAPFLLLTSFAVAQTSPSTQAPALAAAPSGAAQPAHGTTGHKEREHEGLQTAKVSLAQTLDTAESKGLGRAIEADFESRNGKPYFEIKVLGSDGKLTDYHIDATTGQVTKSDNHPIESYFIRLKPSDVQNAPTSLRQAVATAEQKAGGKAAEAEIERETSSVQYKITVMTGSQSQEIRIGADGKIMPSK</sequence>
<dbReference type="Pfam" id="PF03413">
    <property type="entry name" value="PepSY"/>
    <property type="match status" value="1"/>
</dbReference>
<dbReference type="Gene3D" id="3.10.450.40">
    <property type="match status" value="2"/>
</dbReference>
<reference evidence="4 5" key="1">
    <citation type="submission" date="2018-05" db="EMBL/GenBank/DDBJ databases">
        <title>Complete Genome Sequence of Methylobacterium sp. 17Sr1-43.</title>
        <authorList>
            <person name="Srinivasan S."/>
        </authorList>
    </citation>
    <scope>NUCLEOTIDE SEQUENCE [LARGE SCALE GENOMIC DNA]</scope>
    <source>
        <strain evidence="4 5">17Sr1-43</strain>
    </source>
</reference>
<keyword evidence="5" id="KW-1185">Reference proteome</keyword>
<feature type="region of interest" description="Disordered" evidence="1">
    <location>
        <begin position="26"/>
        <end position="53"/>
    </location>
</feature>
<keyword evidence="2" id="KW-0732">Signal</keyword>
<evidence type="ECO:0000313" key="5">
    <source>
        <dbReference type="Proteomes" id="UP000246058"/>
    </source>
</evidence>
<accession>A0A2U8VNE8</accession>
<organism evidence="4 5">
    <name type="scientific">Methylobacterium radiodurans</name>
    <dbReference type="NCBI Taxonomy" id="2202828"/>
    <lineage>
        <taxon>Bacteria</taxon>
        <taxon>Pseudomonadati</taxon>
        <taxon>Pseudomonadota</taxon>
        <taxon>Alphaproteobacteria</taxon>
        <taxon>Hyphomicrobiales</taxon>
        <taxon>Methylobacteriaceae</taxon>
        <taxon>Methylobacterium</taxon>
    </lineage>
</organism>
<evidence type="ECO:0000256" key="1">
    <source>
        <dbReference type="SAM" id="MobiDB-lite"/>
    </source>
</evidence>
<feature type="domain" description="PepSY" evidence="3">
    <location>
        <begin position="62"/>
        <end position="118"/>
    </location>
</feature>
<protein>
    <recommendedName>
        <fullName evidence="3">PepSY domain-containing protein</fullName>
    </recommendedName>
</protein>
<dbReference type="RefSeq" id="WP_109950280.1">
    <property type="nucleotide sequence ID" value="NZ_CP029551.1"/>
</dbReference>
<dbReference type="KEGG" id="meti:DK427_04865"/>
<dbReference type="OrthoDB" id="7990306at2"/>
<evidence type="ECO:0000313" key="4">
    <source>
        <dbReference type="EMBL" id="AWN35154.1"/>
    </source>
</evidence>
<feature type="chain" id="PRO_5016090357" description="PepSY domain-containing protein" evidence="2">
    <location>
        <begin position="21"/>
        <end position="196"/>
    </location>
</feature>
<evidence type="ECO:0000259" key="3">
    <source>
        <dbReference type="Pfam" id="PF03413"/>
    </source>
</evidence>
<feature type="compositionally biased region" description="Low complexity" evidence="1">
    <location>
        <begin position="26"/>
        <end position="42"/>
    </location>
</feature>
<evidence type="ECO:0000256" key="2">
    <source>
        <dbReference type="SAM" id="SignalP"/>
    </source>
</evidence>
<name>A0A2U8VNE8_9HYPH</name>
<feature type="signal peptide" evidence="2">
    <location>
        <begin position="1"/>
        <end position="20"/>
    </location>
</feature>
<dbReference type="AlphaFoldDB" id="A0A2U8VNE8"/>
<dbReference type="EMBL" id="CP029551">
    <property type="protein sequence ID" value="AWN35154.1"/>
    <property type="molecule type" value="Genomic_DNA"/>
</dbReference>
<proteinExistence type="predicted"/>
<dbReference type="Proteomes" id="UP000246058">
    <property type="component" value="Chromosome"/>
</dbReference>